<feature type="domain" description="RING-type" evidence="10">
    <location>
        <begin position="271"/>
        <end position="311"/>
    </location>
</feature>
<dbReference type="Gene3D" id="3.30.40.10">
    <property type="entry name" value="Zinc/RING finger domain, C3HC4 (zinc finger)"/>
    <property type="match status" value="2"/>
</dbReference>
<gene>
    <name evidence="12" type="ORF">DSTB1V02_LOCUS1440</name>
</gene>
<dbReference type="InterPro" id="IPR047243">
    <property type="entry name" value="RING-H2_BRAP2"/>
</dbReference>
<evidence type="ECO:0000256" key="9">
    <source>
        <dbReference type="SAM" id="MobiDB-lite"/>
    </source>
</evidence>
<dbReference type="Pfam" id="PF02148">
    <property type="entry name" value="zf-UBP"/>
    <property type="match status" value="1"/>
</dbReference>
<evidence type="ECO:0000256" key="8">
    <source>
        <dbReference type="SAM" id="Coils"/>
    </source>
</evidence>
<feature type="region of interest" description="Disordered" evidence="9">
    <location>
        <begin position="568"/>
        <end position="601"/>
    </location>
</feature>
<evidence type="ECO:0000256" key="6">
    <source>
        <dbReference type="ARBA" id="ARBA00022833"/>
    </source>
</evidence>
<dbReference type="Pfam" id="PF13639">
    <property type="entry name" value="zf-RING_2"/>
    <property type="match status" value="1"/>
</dbReference>
<keyword evidence="6" id="KW-0862">Zinc</keyword>
<evidence type="ECO:0000256" key="4">
    <source>
        <dbReference type="ARBA" id="ARBA00022723"/>
    </source>
</evidence>
<evidence type="ECO:0000256" key="2">
    <source>
        <dbReference type="ARBA" id="ARBA00022490"/>
    </source>
</evidence>
<dbReference type="InterPro" id="IPR001607">
    <property type="entry name" value="Znf_UBP"/>
</dbReference>
<dbReference type="InterPro" id="IPR011422">
    <property type="entry name" value="BRAP2/ETP1_RRM"/>
</dbReference>
<evidence type="ECO:0000256" key="7">
    <source>
        <dbReference type="PROSITE-ProRule" id="PRU00502"/>
    </source>
</evidence>
<keyword evidence="13" id="KW-1185">Reference proteome</keyword>
<dbReference type="CDD" id="cd12718">
    <property type="entry name" value="RRM_BRAP2"/>
    <property type="match status" value="1"/>
</dbReference>
<dbReference type="GO" id="GO:0005737">
    <property type="term" value="C:cytoplasm"/>
    <property type="evidence" value="ECO:0007669"/>
    <property type="project" value="UniProtKB-SubCell"/>
</dbReference>
<dbReference type="InterPro" id="IPR013083">
    <property type="entry name" value="Znf_RING/FYVE/PHD"/>
</dbReference>
<dbReference type="PROSITE" id="PS50271">
    <property type="entry name" value="ZF_UBP"/>
    <property type="match status" value="1"/>
</dbReference>
<dbReference type="PANTHER" id="PTHR24007">
    <property type="entry name" value="BRCA1-ASSOCIATED PROTEIN"/>
    <property type="match status" value="1"/>
</dbReference>
<protein>
    <recommendedName>
        <fullName evidence="14">BRCA1-associated protein</fullName>
    </recommendedName>
</protein>
<keyword evidence="4" id="KW-0479">Metal-binding</keyword>
<organism evidence="12">
    <name type="scientific">Darwinula stevensoni</name>
    <dbReference type="NCBI Taxonomy" id="69355"/>
    <lineage>
        <taxon>Eukaryota</taxon>
        <taxon>Metazoa</taxon>
        <taxon>Ecdysozoa</taxon>
        <taxon>Arthropoda</taxon>
        <taxon>Crustacea</taxon>
        <taxon>Oligostraca</taxon>
        <taxon>Ostracoda</taxon>
        <taxon>Podocopa</taxon>
        <taxon>Podocopida</taxon>
        <taxon>Darwinulocopina</taxon>
        <taxon>Darwinuloidea</taxon>
        <taxon>Darwinulidae</taxon>
        <taxon>Darwinula</taxon>
    </lineage>
</organism>
<dbReference type="GO" id="GO:0061630">
    <property type="term" value="F:ubiquitin protein ligase activity"/>
    <property type="evidence" value="ECO:0007669"/>
    <property type="project" value="TreeGrafter"/>
</dbReference>
<keyword evidence="8" id="KW-0175">Coiled coil</keyword>
<dbReference type="CDD" id="cd16457">
    <property type="entry name" value="RING-H2_BRAP2"/>
    <property type="match status" value="1"/>
</dbReference>
<feature type="coiled-coil region" evidence="8">
    <location>
        <begin position="454"/>
        <end position="565"/>
    </location>
</feature>
<dbReference type="SUPFAM" id="SSF57850">
    <property type="entry name" value="RING/U-box"/>
    <property type="match status" value="2"/>
</dbReference>
<proteinExistence type="predicted"/>
<dbReference type="PANTHER" id="PTHR24007:SF7">
    <property type="entry name" value="BRCA1-ASSOCIATED PROTEIN"/>
    <property type="match status" value="1"/>
</dbReference>
<keyword evidence="5 7" id="KW-0863">Zinc-finger</keyword>
<feature type="domain" description="UBP-type" evidence="11">
    <location>
        <begin position="308"/>
        <end position="400"/>
    </location>
</feature>
<dbReference type="EMBL" id="CAJPEV010000136">
    <property type="protein sequence ID" value="CAG0881180.1"/>
    <property type="molecule type" value="Genomic_DNA"/>
</dbReference>
<evidence type="ECO:0000256" key="5">
    <source>
        <dbReference type="ARBA" id="ARBA00022771"/>
    </source>
</evidence>
<dbReference type="GO" id="GO:0007265">
    <property type="term" value="P:Ras protein signal transduction"/>
    <property type="evidence" value="ECO:0007669"/>
    <property type="project" value="TreeGrafter"/>
</dbReference>
<dbReference type="GO" id="GO:0016567">
    <property type="term" value="P:protein ubiquitination"/>
    <property type="evidence" value="ECO:0007669"/>
    <property type="project" value="TreeGrafter"/>
</dbReference>
<dbReference type="AlphaFoldDB" id="A0A7R8X013"/>
<dbReference type="SMART" id="SM00184">
    <property type="entry name" value="RING"/>
    <property type="match status" value="1"/>
</dbReference>
<dbReference type="EMBL" id="LR899653">
    <property type="protein sequence ID" value="CAD7241450.1"/>
    <property type="molecule type" value="Genomic_DNA"/>
</dbReference>
<feature type="region of interest" description="Disordered" evidence="9">
    <location>
        <begin position="31"/>
        <end position="125"/>
    </location>
</feature>
<feature type="compositionally biased region" description="Basic and acidic residues" evidence="9">
    <location>
        <begin position="568"/>
        <end position="582"/>
    </location>
</feature>
<dbReference type="InterPro" id="IPR001841">
    <property type="entry name" value="Znf_RING"/>
</dbReference>
<evidence type="ECO:0000259" key="10">
    <source>
        <dbReference type="PROSITE" id="PS50089"/>
    </source>
</evidence>
<keyword evidence="3" id="KW-0597">Phosphoprotein</keyword>
<name>A0A7R8X013_9CRUS</name>
<evidence type="ECO:0000313" key="13">
    <source>
        <dbReference type="Proteomes" id="UP000677054"/>
    </source>
</evidence>
<accession>A0A7R8X013</accession>
<sequence>MRVCLCALRLEISDSECDELKHLRYSCFPEKTEDTDKQGKKALTREEIQKNQGQRKTRKITIESYEMAEAERKESAVQRAGSLPPSGGEKRRGRKGKELRRCGDSLDQQALESDRPPPSDDALDDTMSVSLPFRSGNPFVEVTEGILHFYKEKKNTDTATEKTTLSSEMLCMLRVPALITSRDLLSFIAPCAPDIQHVRIIRDSTPDEYMVLLKFRSTSAAEEFYITYNGLPFTSLEEDTCNLVCVSRVETIKESEGGSLPLEGHTELPVCPVCLERMDESVDGILTILCNHSFHGSCLSKWGDTSCPVCRYSSTPEREEENRCSICQATGEVWICLICGHLGCGRYEGGHAHDHFMQTQHTYAMQVGSNRVWDYVGDNFVHRLVQNKTDGKLVELDGQDRDGQDTKTVDGMSLGMEEKMDSVRLEFTYLLTSQLEKQRQYFEAKIAKVEHQAHEEVGGKIQELKERAKKLDSECKMLKDQLELVTKEKGAAERKVNNLTGRLTRMEGELKEEREMNKCLRENQSGWQEKLRVTQSAADKKAQEVVELEEQLRDLMLHLEGAEKLKAMDASKEGELRQEIQEGRIVLGSTPSKGARKKRTR</sequence>
<comment type="subcellular location">
    <subcellularLocation>
        <location evidence="1">Cytoplasm</location>
    </subcellularLocation>
</comment>
<evidence type="ECO:0000259" key="11">
    <source>
        <dbReference type="PROSITE" id="PS50271"/>
    </source>
</evidence>
<dbReference type="OrthoDB" id="273556at2759"/>
<dbReference type="PROSITE" id="PS50089">
    <property type="entry name" value="ZF_RING_2"/>
    <property type="match status" value="1"/>
</dbReference>
<evidence type="ECO:0000256" key="3">
    <source>
        <dbReference type="ARBA" id="ARBA00022553"/>
    </source>
</evidence>
<dbReference type="InterPro" id="IPR034932">
    <property type="entry name" value="BRAP2_RRM"/>
</dbReference>
<dbReference type="GO" id="GO:0008270">
    <property type="term" value="F:zinc ion binding"/>
    <property type="evidence" value="ECO:0007669"/>
    <property type="project" value="UniProtKB-KW"/>
</dbReference>
<dbReference type="Pfam" id="PF07576">
    <property type="entry name" value="BRAP2"/>
    <property type="match status" value="1"/>
</dbReference>
<evidence type="ECO:0000256" key="1">
    <source>
        <dbReference type="ARBA" id="ARBA00004496"/>
    </source>
</evidence>
<reference evidence="12" key="1">
    <citation type="submission" date="2020-11" db="EMBL/GenBank/DDBJ databases">
        <authorList>
            <person name="Tran Van P."/>
        </authorList>
    </citation>
    <scope>NUCLEOTIDE SEQUENCE</scope>
</reference>
<dbReference type="GO" id="GO:0008139">
    <property type="term" value="F:nuclear localization sequence binding"/>
    <property type="evidence" value="ECO:0007669"/>
    <property type="project" value="UniProtKB-ARBA"/>
</dbReference>
<feature type="compositionally biased region" description="Basic and acidic residues" evidence="9">
    <location>
        <begin position="31"/>
        <end position="49"/>
    </location>
</feature>
<dbReference type="SMART" id="SM00290">
    <property type="entry name" value="ZnF_UBP"/>
    <property type="match status" value="1"/>
</dbReference>
<dbReference type="FunFam" id="3.30.40.10:FF:000206">
    <property type="entry name" value="BRCA1-associated protein isoform X1"/>
    <property type="match status" value="1"/>
</dbReference>
<evidence type="ECO:0000313" key="12">
    <source>
        <dbReference type="EMBL" id="CAD7241450.1"/>
    </source>
</evidence>
<evidence type="ECO:0008006" key="14">
    <source>
        <dbReference type="Google" id="ProtNLM"/>
    </source>
</evidence>
<keyword evidence="2" id="KW-0963">Cytoplasm</keyword>
<dbReference type="Proteomes" id="UP000677054">
    <property type="component" value="Unassembled WGS sequence"/>
</dbReference>